<dbReference type="GO" id="GO:0003993">
    <property type="term" value="F:acid phosphatase activity"/>
    <property type="evidence" value="ECO:0007669"/>
    <property type="project" value="UniProtKB-EC"/>
</dbReference>
<feature type="domain" description="Calcineurin-like phosphoesterase" evidence="9">
    <location>
        <begin position="77"/>
        <end position="301"/>
    </location>
</feature>
<dbReference type="SUPFAM" id="SSF56300">
    <property type="entry name" value="Metallo-dependent phosphatases"/>
    <property type="match status" value="1"/>
</dbReference>
<evidence type="ECO:0000313" key="10">
    <source>
        <dbReference type="EMBL" id="CAD6184664.1"/>
    </source>
</evidence>
<dbReference type="PANTHER" id="PTHR10161">
    <property type="entry name" value="TARTRATE-RESISTANT ACID PHOSPHATASE TYPE 5"/>
    <property type="match status" value="1"/>
</dbReference>
<dbReference type="PANTHER" id="PTHR10161:SF14">
    <property type="entry name" value="TARTRATE-RESISTANT ACID PHOSPHATASE TYPE 5"/>
    <property type="match status" value="1"/>
</dbReference>
<dbReference type="AlphaFoldDB" id="A0A8S1GP45"/>
<name>A0A8S1GP45_9PELO</name>
<accession>A0A8S1GP45</accession>
<evidence type="ECO:0000259" key="9">
    <source>
        <dbReference type="Pfam" id="PF00149"/>
    </source>
</evidence>
<keyword evidence="11" id="KW-1185">Reference proteome</keyword>
<keyword evidence="5" id="KW-0378">Hydrolase</keyword>
<evidence type="ECO:0000256" key="4">
    <source>
        <dbReference type="ARBA" id="ARBA00022729"/>
    </source>
</evidence>
<organism evidence="10 11">
    <name type="scientific">Caenorhabditis auriculariae</name>
    <dbReference type="NCBI Taxonomy" id="2777116"/>
    <lineage>
        <taxon>Eukaryota</taxon>
        <taxon>Metazoa</taxon>
        <taxon>Ecdysozoa</taxon>
        <taxon>Nematoda</taxon>
        <taxon>Chromadorea</taxon>
        <taxon>Rhabditida</taxon>
        <taxon>Rhabditina</taxon>
        <taxon>Rhabditomorpha</taxon>
        <taxon>Rhabditoidea</taxon>
        <taxon>Rhabditidae</taxon>
        <taxon>Peloderinae</taxon>
        <taxon>Caenorhabditis</taxon>
    </lineage>
</organism>
<proteinExistence type="predicted"/>
<feature type="transmembrane region" description="Helical" evidence="8">
    <location>
        <begin position="25"/>
        <end position="48"/>
    </location>
</feature>
<gene>
    <name evidence="10" type="ORF">CAUJ_LOCUS583</name>
</gene>
<evidence type="ECO:0000313" key="11">
    <source>
        <dbReference type="Proteomes" id="UP000835052"/>
    </source>
</evidence>
<dbReference type="InterPro" id="IPR024927">
    <property type="entry name" value="Acid_PPase"/>
</dbReference>
<evidence type="ECO:0000256" key="6">
    <source>
        <dbReference type="ARBA" id="ARBA00029999"/>
    </source>
</evidence>
<comment type="caution">
    <text evidence="10">The sequence shown here is derived from an EMBL/GenBank/DDBJ whole genome shotgun (WGS) entry which is preliminary data.</text>
</comment>
<keyword evidence="8" id="KW-0812">Transmembrane</keyword>
<evidence type="ECO:0000256" key="3">
    <source>
        <dbReference type="ARBA" id="ARBA00015822"/>
    </source>
</evidence>
<dbReference type="InterPro" id="IPR004843">
    <property type="entry name" value="Calcineurin-like_PHP"/>
</dbReference>
<reference evidence="10" key="1">
    <citation type="submission" date="2020-10" db="EMBL/GenBank/DDBJ databases">
        <authorList>
            <person name="Kikuchi T."/>
        </authorList>
    </citation>
    <scope>NUCLEOTIDE SEQUENCE</scope>
    <source>
        <strain evidence="10">NKZ352</strain>
    </source>
</reference>
<dbReference type="InterPro" id="IPR051558">
    <property type="entry name" value="Metallophosphoesterase_PAP"/>
</dbReference>
<evidence type="ECO:0000256" key="7">
    <source>
        <dbReference type="ARBA" id="ARBA00031589"/>
    </source>
</evidence>
<keyword evidence="4" id="KW-0732">Signal</keyword>
<dbReference type="Proteomes" id="UP000835052">
    <property type="component" value="Unassembled WGS sequence"/>
</dbReference>
<evidence type="ECO:0000256" key="2">
    <source>
        <dbReference type="ARBA" id="ARBA00012646"/>
    </source>
</evidence>
<dbReference type="FunFam" id="3.60.21.10:FF:000062">
    <property type="entry name" value="Tartrate-resistant acid phosphatase type 5"/>
    <property type="match status" value="1"/>
</dbReference>
<dbReference type="EC" id="3.1.3.2" evidence="2"/>
<dbReference type="OrthoDB" id="411211at2759"/>
<keyword evidence="8" id="KW-0472">Membrane</keyword>
<evidence type="ECO:0000256" key="1">
    <source>
        <dbReference type="ARBA" id="ARBA00000032"/>
    </source>
</evidence>
<comment type="catalytic activity">
    <reaction evidence="1">
        <text>a phosphate monoester + H2O = an alcohol + phosphate</text>
        <dbReference type="Rhea" id="RHEA:15017"/>
        <dbReference type="ChEBI" id="CHEBI:15377"/>
        <dbReference type="ChEBI" id="CHEBI:30879"/>
        <dbReference type="ChEBI" id="CHEBI:43474"/>
        <dbReference type="ChEBI" id="CHEBI:67140"/>
        <dbReference type="EC" id="3.1.3.2"/>
    </reaction>
</comment>
<sequence length="398" mass="45137">MSVSGLSPTYSSLSSRRPRNRNRRLQIMLVVGLVGTFFVIVAGSAWALGQDLDSTGGEIQIESAPLLTDPLRNERSFRIFLLGDTGGVPIFETTWAQVAVKNSLERMAAEKDVQMVLNMGDNIYFTGPVDEFDYRFETRFENVYNSPHLNVPWLTIAGNHDHFGNVTAEIEYTRRSFKWYFPSLYYKKTIEFNSSSIDFVMIDTISLCGNTRDIQNAGFFDMMLAASHHPQGPINATEADVQWEWIEEQLKNSRAQYLIVGGHYPMHSVSSHGPTDCLQQTLDPLLKKYRVSAYFSGHDHSLQHFVFPASDDHNIHYIVSGAASRSDASDKNRKKYSSSNFLKKYPESRFSWSPLSQLGLRKGGFIYMEFGHENADFSFFDKDSNLQYSSSIPARTIS</sequence>
<evidence type="ECO:0000256" key="5">
    <source>
        <dbReference type="ARBA" id="ARBA00022801"/>
    </source>
</evidence>
<evidence type="ECO:0000256" key="8">
    <source>
        <dbReference type="SAM" id="Phobius"/>
    </source>
</evidence>
<dbReference type="Gene3D" id="3.60.21.10">
    <property type="match status" value="1"/>
</dbReference>
<dbReference type="Pfam" id="PF00149">
    <property type="entry name" value="Metallophos"/>
    <property type="match status" value="1"/>
</dbReference>
<dbReference type="CDD" id="cd07378">
    <property type="entry name" value="MPP_ACP5"/>
    <property type="match status" value="1"/>
</dbReference>
<dbReference type="EMBL" id="CAJGYM010000001">
    <property type="protein sequence ID" value="CAD6184664.1"/>
    <property type="molecule type" value="Genomic_DNA"/>
</dbReference>
<protein>
    <recommendedName>
        <fullName evidence="3">Tartrate-resistant acid phosphatase type 5</fullName>
        <ecNumber evidence="2">3.1.3.2</ecNumber>
    </recommendedName>
    <alternativeName>
        <fullName evidence="7">Tartrate-resistant acid ATPase</fullName>
    </alternativeName>
    <alternativeName>
        <fullName evidence="6">Type 5 acid phosphatase</fullName>
    </alternativeName>
</protein>
<dbReference type="InterPro" id="IPR029052">
    <property type="entry name" value="Metallo-depent_PP-like"/>
</dbReference>
<keyword evidence="8" id="KW-1133">Transmembrane helix</keyword>